<dbReference type="AlphaFoldDB" id="A0A1W2CKL8"/>
<dbReference type="RefSeq" id="WP_084235490.1">
    <property type="nucleotide sequence ID" value="NZ_FWXW01000010.1"/>
</dbReference>
<dbReference type="Pfam" id="PF12822">
    <property type="entry name" value="ECF_trnsprt"/>
    <property type="match status" value="1"/>
</dbReference>
<feature type="transmembrane region" description="Helical" evidence="1">
    <location>
        <begin position="88"/>
        <end position="109"/>
    </location>
</feature>
<feature type="transmembrane region" description="Helical" evidence="1">
    <location>
        <begin position="57"/>
        <end position="76"/>
    </location>
</feature>
<dbReference type="OrthoDB" id="9815422at2"/>
<reference evidence="2 3" key="1">
    <citation type="submission" date="2017-04" db="EMBL/GenBank/DDBJ databases">
        <authorList>
            <person name="Afonso C.L."/>
            <person name="Miller P.J."/>
            <person name="Scott M.A."/>
            <person name="Spackman E."/>
            <person name="Goraichik I."/>
            <person name="Dimitrov K.M."/>
            <person name="Suarez D.L."/>
            <person name="Swayne D.E."/>
        </authorList>
    </citation>
    <scope>NUCLEOTIDE SEQUENCE [LARGE SCALE GENOMIC DNA]</scope>
    <source>
        <strain evidence="2 3">DSM 12816</strain>
    </source>
</reference>
<name>A0A1W2CKL8_9FIRM</name>
<dbReference type="Gene3D" id="1.10.1760.20">
    <property type="match status" value="1"/>
</dbReference>
<dbReference type="InterPro" id="IPR024529">
    <property type="entry name" value="ECF_trnsprt_substrate-spec"/>
</dbReference>
<dbReference type="GO" id="GO:0022857">
    <property type="term" value="F:transmembrane transporter activity"/>
    <property type="evidence" value="ECO:0007669"/>
    <property type="project" value="InterPro"/>
</dbReference>
<gene>
    <name evidence="2" type="ORF">SAMN02745168_0068</name>
</gene>
<organism evidence="2 3">
    <name type="scientific">Papillibacter cinnamivorans DSM 12816</name>
    <dbReference type="NCBI Taxonomy" id="1122930"/>
    <lineage>
        <taxon>Bacteria</taxon>
        <taxon>Bacillati</taxon>
        <taxon>Bacillota</taxon>
        <taxon>Clostridia</taxon>
        <taxon>Eubacteriales</taxon>
        <taxon>Oscillospiraceae</taxon>
        <taxon>Papillibacter</taxon>
    </lineage>
</organism>
<sequence>MNNSMVKKRMSARTQALSTIAAVVAAVALPQIFHTLGAATGMGSALGEMFLPMHLPVLLVGFLAGPLAGLLAGAFSPMVSYSLTGMPGLVMLPFMVIELAAYGVFAGLLREVRLPSLFKVIIVQIAGRAVRAAAILLAVYGLGNTAVKIPVIWNSIVTGLPGLALQWLLVPLILLWAAKRRGSHA</sequence>
<feature type="transmembrane region" description="Helical" evidence="1">
    <location>
        <begin position="121"/>
        <end position="143"/>
    </location>
</feature>
<evidence type="ECO:0000256" key="1">
    <source>
        <dbReference type="SAM" id="Phobius"/>
    </source>
</evidence>
<evidence type="ECO:0000313" key="3">
    <source>
        <dbReference type="Proteomes" id="UP000192790"/>
    </source>
</evidence>
<protein>
    <recommendedName>
        <fullName evidence="4">ECF transporter S component</fullName>
    </recommendedName>
</protein>
<proteinExistence type="predicted"/>
<feature type="transmembrane region" description="Helical" evidence="1">
    <location>
        <begin position="155"/>
        <end position="178"/>
    </location>
</feature>
<accession>A0A1W2CKL8</accession>
<dbReference type="STRING" id="1122930.SAMN02745168_0068"/>
<keyword evidence="1" id="KW-1133">Transmembrane helix</keyword>
<dbReference type="EMBL" id="FWXW01000010">
    <property type="protein sequence ID" value="SMC85740.1"/>
    <property type="molecule type" value="Genomic_DNA"/>
</dbReference>
<keyword evidence="3" id="KW-1185">Reference proteome</keyword>
<keyword evidence="1" id="KW-0472">Membrane</keyword>
<evidence type="ECO:0000313" key="2">
    <source>
        <dbReference type="EMBL" id="SMC85740.1"/>
    </source>
</evidence>
<evidence type="ECO:0008006" key="4">
    <source>
        <dbReference type="Google" id="ProtNLM"/>
    </source>
</evidence>
<keyword evidence="1" id="KW-0812">Transmembrane</keyword>
<dbReference type="Proteomes" id="UP000192790">
    <property type="component" value="Unassembled WGS sequence"/>
</dbReference>